<keyword evidence="5" id="KW-1185">Reference proteome</keyword>
<keyword evidence="2" id="KW-0812">Transmembrane</keyword>
<evidence type="ECO:0000313" key="5">
    <source>
        <dbReference type="Proteomes" id="UP000039865"/>
    </source>
</evidence>
<dbReference type="InParanoid" id="A0A078AJD0"/>
<keyword evidence="3" id="KW-0732">Signal</keyword>
<evidence type="ECO:0000313" key="4">
    <source>
        <dbReference type="EMBL" id="CDW82440.1"/>
    </source>
</evidence>
<keyword evidence="2" id="KW-1133">Transmembrane helix</keyword>
<dbReference type="EMBL" id="CCKQ01010914">
    <property type="protein sequence ID" value="CDW82440.1"/>
    <property type="molecule type" value="Genomic_DNA"/>
</dbReference>
<feature type="chain" id="PRO_5001729544" description="Transmembrane protein" evidence="3">
    <location>
        <begin position="27"/>
        <end position="332"/>
    </location>
</feature>
<feature type="transmembrane region" description="Helical" evidence="2">
    <location>
        <begin position="158"/>
        <end position="186"/>
    </location>
</feature>
<gene>
    <name evidence="4" type="primary">Contig17229.g18346</name>
    <name evidence="4" type="ORF">STYLEM_11473</name>
</gene>
<reference evidence="4 5" key="1">
    <citation type="submission" date="2014-06" db="EMBL/GenBank/DDBJ databases">
        <authorList>
            <person name="Swart Estienne"/>
        </authorList>
    </citation>
    <scope>NUCLEOTIDE SEQUENCE [LARGE SCALE GENOMIC DNA]</scope>
    <source>
        <strain evidence="4 5">130c</strain>
    </source>
</reference>
<protein>
    <recommendedName>
        <fullName evidence="6">Transmembrane protein</fullName>
    </recommendedName>
</protein>
<feature type="compositionally biased region" description="Polar residues" evidence="1">
    <location>
        <begin position="58"/>
        <end position="103"/>
    </location>
</feature>
<name>A0A078AJD0_STYLE</name>
<organism evidence="4 5">
    <name type="scientific">Stylonychia lemnae</name>
    <name type="common">Ciliate</name>
    <dbReference type="NCBI Taxonomy" id="5949"/>
    <lineage>
        <taxon>Eukaryota</taxon>
        <taxon>Sar</taxon>
        <taxon>Alveolata</taxon>
        <taxon>Ciliophora</taxon>
        <taxon>Intramacronucleata</taxon>
        <taxon>Spirotrichea</taxon>
        <taxon>Stichotrichia</taxon>
        <taxon>Sporadotrichida</taxon>
        <taxon>Oxytrichidae</taxon>
        <taxon>Stylonychinae</taxon>
        <taxon>Stylonychia</taxon>
    </lineage>
</organism>
<proteinExistence type="predicted"/>
<feature type="compositionally biased region" description="Basic and acidic residues" evidence="1">
    <location>
        <begin position="43"/>
        <end position="57"/>
    </location>
</feature>
<feature type="compositionally biased region" description="Low complexity" evidence="1">
    <location>
        <begin position="307"/>
        <end position="332"/>
    </location>
</feature>
<dbReference type="Proteomes" id="UP000039865">
    <property type="component" value="Unassembled WGS sequence"/>
</dbReference>
<evidence type="ECO:0000256" key="1">
    <source>
        <dbReference type="SAM" id="MobiDB-lite"/>
    </source>
</evidence>
<evidence type="ECO:0000256" key="2">
    <source>
        <dbReference type="SAM" id="Phobius"/>
    </source>
</evidence>
<sequence>MNFQLLIKLSIVLGLLILSIEGKSKGKTYDDLQDMLNKANQKIEDEQERHHTTENQKVEQTTKSNNQATSNPVITNHYQTISQPQQSNEPASDQSSHTSTQKLSGPDNYKAKQSLPGKKTRIDELAEQLARKKTTESSDGIKLRQVSIPRKQNENEKLYFLLSNIILLLTCLIIVGAIFVLIYFIYRQLFSREQYFQFEDQPEMKQIPGLTLADLRNIEQAVNYQDYGRQSDSTVGRDHERQDDPEKLFTNLEKKSEQQQNAIKEDHDYYQRNEESKIQKQSQQINQNQIANQEQKGSPHKSQNYLKSTSQSKNNQNQNKQNTITSILSKKR</sequence>
<feature type="region of interest" description="Disordered" evidence="1">
    <location>
        <begin position="43"/>
        <end position="117"/>
    </location>
</feature>
<feature type="signal peptide" evidence="3">
    <location>
        <begin position="1"/>
        <end position="26"/>
    </location>
</feature>
<dbReference type="AlphaFoldDB" id="A0A078AJD0"/>
<feature type="compositionally biased region" description="Low complexity" evidence="1">
    <location>
        <begin position="279"/>
        <end position="296"/>
    </location>
</feature>
<feature type="region of interest" description="Disordered" evidence="1">
    <location>
        <begin position="274"/>
        <end position="332"/>
    </location>
</feature>
<keyword evidence="2" id="KW-0472">Membrane</keyword>
<accession>A0A078AJD0</accession>
<evidence type="ECO:0008006" key="6">
    <source>
        <dbReference type="Google" id="ProtNLM"/>
    </source>
</evidence>
<evidence type="ECO:0000256" key="3">
    <source>
        <dbReference type="SAM" id="SignalP"/>
    </source>
</evidence>